<accession>A0ABQ9CS12</accession>
<feature type="compositionally biased region" description="Basic residues" evidence="1">
    <location>
        <begin position="34"/>
        <end position="44"/>
    </location>
</feature>
<gene>
    <name evidence="2" type="ORF">WISP_123293</name>
</gene>
<sequence>MEREKTSGLSGCVASATNCCVEFYTVIGKERHQQKMTHGKKAKSRQVLDEAEVGTGKEQKHRAGSSLPLYLYLPMSVICWDFSPSSVTSKQGIRPLALGQAGTVADVIFGFE</sequence>
<proteinExistence type="predicted"/>
<dbReference type="Proteomes" id="UP001145742">
    <property type="component" value="Unassembled WGS sequence"/>
</dbReference>
<name>A0ABQ9CS12_9PASS</name>
<dbReference type="EMBL" id="WHWB01034567">
    <property type="protein sequence ID" value="KAJ7408082.1"/>
    <property type="molecule type" value="Genomic_DNA"/>
</dbReference>
<reference evidence="2" key="1">
    <citation type="submission" date="2019-10" db="EMBL/GenBank/DDBJ databases">
        <authorList>
            <person name="Soares A.E.R."/>
            <person name="Aleixo A."/>
            <person name="Schneider P."/>
            <person name="Miyaki C.Y."/>
            <person name="Schneider M.P."/>
            <person name="Mello C."/>
            <person name="Vasconcelos A.T.R."/>
        </authorList>
    </citation>
    <scope>NUCLEOTIDE SEQUENCE</scope>
    <source>
        <tissue evidence="2">Muscle</tissue>
    </source>
</reference>
<comment type="caution">
    <text evidence="2">The sequence shown here is derived from an EMBL/GenBank/DDBJ whole genome shotgun (WGS) entry which is preliminary data.</text>
</comment>
<evidence type="ECO:0000313" key="3">
    <source>
        <dbReference type="Proteomes" id="UP001145742"/>
    </source>
</evidence>
<evidence type="ECO:0000313" key="2">
    <source>
        <dbReference type="EMBL" id="KAJ7408082.1"/>
    </source>
</evidence>
<evidence type="ECO:0000256" key="1">
    <source>
        <dbReference type="SAM" id="MobiDB-lite"/>
    </source>
</evidence>
<protein>
    <submittedName>
        <fullName evidence="2">Uncharacterized protein</fullName>
    </submittedName>
</protein>
<feature type="region of interest" description="Disordered" evidence="1">
    <location>
        <begin position="32"/>
        <end position="59"/>
    </location>
</feature>
<organism evidence="2 3">
    <name type="scientific">Willisornis vidua</name>
    <name type="common">Xingu scale-backed antbird</name>
    <dbReference type="NCBI Taxonomy" id="1566151"/>
    <lineage>
        <taxon>Eukaryota</taxon>
        <taxon>Metazoa</taxon>
        <taxon>Chordata</taxon>
        <taxon>Craniata</taxon>
        <taxon>Vertebrata</taxon>
        <taxon>Euteleostomi</taxon>
        <taxon>Archelosauria</taxon>
        <taxon>Archosauria</taxon>
        <taxon>Dinosauria</taxon>
        <taxon>Saurischia</taxon>
        <taxon>Theropoda</taxon>
        <taxon>Coelurosauria</taxon>
        <taxon>Aves</taxon>
        <taxon>Neognathae</taxon>
        <taxon>Neoaves</taxon>
        <taxon>Telluraves</taxon>
        <taxon>Australaves</taxon>
        <taxon>Passeriformes</taxon>
        <taxon>Thamnophilidae</taxon>
        <taxon>Willisornis</taxon>
    </lineage>
</organism>
<keyword evidence="3" id="KW-1185">Reference proteome</keyword>